<proteinExistence type="inferred from homology"/>
<comment type="catalytic activity">
    <reaction evidence="7">
        <text>[glutamine synthetase]-L-tyrosine + ATP = [glutamine synthetase]-O(4)-(5'-adenylyl)-L-tyrosine + diphosphate</text>
        <dbReference type="Rhea" id="RHEA:18589"/>
        <dbReference type="Rhea" id="RHEA-COMP:10660"/>
        <dbReference type="Rhea" id="RHEA-COMP:10661"/>
        <dbReference type="ChEBI" id="CHEBI:30616"/>
        <dbReference type="ChEBI" id="CHEBI:33019"/>
        <dbReference type="ChEBI" id="CHEBI:46858"/>
        <dbReference type="ChEBI" id="CHEBI:83624"/>
        <dbReference type="EC" id="2.7.7.42"/>
    </reaction>
</comment>
<dbReference type="GO" id="GO:0047388">
    <property type="term" value="F:[glutamine synthetase]-adenylyl-L-tyrosine phosphorylase activity"/>
    <property type="evidence" value="ECO:0007669"/>
    <property type="project" value="UniProtKB-EC"/>
</dbReference>
<keyword evidence="2 7" id="KW-0548">Nucleotidyltransferase</keyword>
<keyword evidence="6 7" id="KW-0511">Multifunctional enzyme</keyword>
<dbReference type="PANTHER" id="PTHR30621">
    <property type="entry name" value="GLUTAMINE SYNTHETASE ADENYLYLTRANSFERASE"/>
    <property type="match status" value="1"/>
</dbReference>
<dbReference type="Pfam" id="PF03710">
    <property type="entry name" value="GlnE"/>
    <property type="match status" value="2"/>
</dbReference>
<evidence type="ECO:0000256" key="6">
    <source>
        <dbReference type="ARBA" id="ARBA00023268"/>
    </source>
</evidence>
<evidence type="ECO:0000256" key="5">
    <source>
        <dbReference type="ARBA" id="ARBA00022842"/>
    </source>
</evidence>
<name>A0ABW3LT30_9GAMM</name>
<dbReference type="Gene3D" id="3.30.460.10">
    <property type="entry name" value="Beta Polymerase, domain 2"/>
    <property type="match status" value="2"/>
</dbReference>
<comment type="cofactor">
    <cofactor evidence="7">
        <name>Mg(2+)</name>
        <dbReference type="ChEBI" id="CHEBI:18420"/>
    </cofactor>
</comment>
<dbReference type="Gene3D" id="1.20.120.330">
    <property type="entry name" value="Nucleotidyltransferases domain 2"/>
    <property type="match status" value="2"/>
</dbReference>
<reference evidence="11" key="1">
    <citation type="journal article" date="2019" name="Int. J. Syst. Evol. Microbiol.">
        <title>The Global Catalogue of Microorganisms (GCM) 10K type strain sequencing project: providing services to taxonomists for standard genome sequencing and annotation.</title>
        <authorList>
            <consortium name="The Broad Institute Genomics Platform"/>
            <consortium name="The Broad Institute Genome Sequencing Center for Infectious Disease"/>
            <person name="Wu L."/>
            <person name="Ma J."/>
        </authorList>
    </citation>
    <scope>NUCLEOTIDE SEQUENCE [LARGE SCALE GENOMIC DNA]</scope>
    <source>
        <strain evidence="11">CCUG 55854</strain>
    </source>
</reference>
<comment type="catalytic activity">
    <reaction evidence="7">
        <text>[glutamine synthetase]-O(4)-(5'-adenylyl)-L-tyrosine + phosphate = [glutamine synthetase]-L-tyrosine + ADP</text>
        <dbReference type="Rhea" id="RHEA:43716"/>
        <dbReference type="Rhea" id="RHEA-COMP:10660"/>
        <dbReference type="Rhea" id="RHEA-COMP:10661"/>
        <dbReference type="ChEBI" id="CHEBI:43474"/>
        <dbReference type="ChEBI" id="CHEBI:46858"/>
        <dbReference type="ChEBI" id="CHEBI:83624"/>
        <dbReference type="ChEBI" id="CHEBI:456216"/>
        <dbReference type="EC" id="2.7.7.89"/>
    </reaction>
</comment>
<dbReference type="SUPFAM" id="SSF81301">
    <property type="entry name" value="Nucleotidyltransferase"/>
    <property type="match status" value="2"/>
</dbReference>
<evidence type="ECO:0000259" key="8">
    <source>
        <dbReference type="Pfam" id="PF03710"/>
    </source>
</evidence>
<feature type="domain" description="PII-uridylyltransferase/Glutamine-synthetase adenylyltransferase" evidence="9">
    <location>
        <begin position="824"/>
        <end position="907"/>
    </location>
</feature>
<dbReference type="HAMAP" id="MF_00802">
    <property type="entry name" value="GlnE"/>
    <property type="match status" value="1"/>
</dbReference>
<feature type="region of interest" description="Adenylyl transferase" evidence="7">
    <location>
        <begin position="457"/>
        <end position="952"/>
    </location>
</feature>
<dbReference type="InterPro" id="IPR043519">
    <property type="entry name" value="NT_sf"/>
</dbReference>
<feature type="domain" description="Glutamate-ammonia ligase adenylyltransferase repeated" evidence="8">
    <location>
        <begin position="49"/>
        <end position="284"/>
    </location>
</feature>
<gene>
    <name evidence="7 10" type="primary">glnE</name>
    <name evidence="10" type="ORF">ACFQ2N_03925</name>
</gene>
<keyword evidence="10" id="KW-0436">Ligase</keyword>
<dbReference type="EC" id="2.7.7.42" evidence="7"/>
<evidence type="ECO:0000256" key="7">
    <source>
        <dbReference type="HAMAP-Rule" id="MF_00802"/>
    </source>
</evidence>
<evidence type="ECO:0000256" key="3">
    <source>
        <dbReference type="ARBA" id="ARBA00022741"/>
    </source>
</evidence>
<organism evidence="10 11">
    <name type="scientific">Pseudoxanthomonas kaohsiungensis</name>
    <dbReference type="NCBI Taxonomy" id="283923"/>
    <lineage>
        <taxon>Bacteria</taxon>
        <taxon>Pseudomonadati</taxon>
        <taxon>Pseudomonadota</taxon>
        <taxon>Gammaproteobacteria</taxon>
        <taxon>Lysobacterales</taxon>
        <taxon>Lysobacteraceae</taxon>
        <taxon>Pseudoxanthomonas</taxon>
    </lineage>
</organism>
<evidence type="ECO:0000259" key="9">
    <source>
        <dbReference type="Pfam" id="PF08335"/>
    </source>
</evidence>
<feature type="domain" description="Glutamate-ammonia ligase adenylyltransferase repeated" evidence="8">
    <location>
        <begin position="556"/>
        <end position="802"/>
    </location>
</feature>
<evidence type="ECO:0000313" key="11">
    <source>
        <dbReference type="Proteomes" id="UP001597033"/>
    </source>
</evidence>
<keyword evidence="5 7" id="KW-0460">Magnesium</keyword>
<keyword evidence="1 7" id="KW-0808">Transferase</keyword>
<feature type="region of interest" description="Adenylyl removase" evidence="7">
    <location>
        <begin position="1"/>
        <end position="447"/>
    </location>
</feature>
<dbReference type="EMBL" id="JBHTKN010000002">
    <property type="protein sequence ID" value="MFD1041496.1"/>
    <property type="molecule type" value="Genomic_DNA"/>
</dbReference>
<dbReference type="RefSeq" id="WP_162377869.1">
    <property type="nucleotide sequence ID" value="NZ_JBHTKN010000002.1"/>
</dbReference>
<comment type="caution">
    <text evidence="10">The sequence shown here is derived from an EMBL/GenBank/DDBJ whole genome shotgun (WGS) entry which is preliminary data.</text>
</comment>
<dbReference type="Gene3D" id="1.20.120.1510">
    <property type="match status" value="1"/>
</dbReference>
<dbReference type="PANTHER" id="PTHR30621:SF0">
    <property type="entry name" value="BIFUNCTIONAL GLUTAMINE SYNTHETASE ADENYLYLTRANSFERASE_ADENYLYL-REMOVING ENZYME"/>
    <property type="match status" value="1"/>
</dbReference>
<dbReference type="Proteomes" id="UP001597033">
    <property type="component" value="Unassembled WGS sequence"/>
</dbReference>
<evidence type="ECO:0000313" key="10">
    <source>
        <dbReference type="EMBL" id="MFD1041496.1"/>
    </source>
</evidence>
<dbReference type="GO" id="GO:0016874">
    <property type="term" value="F:ligase activity"/>
    <property type="evidence" value="ECO:0007669"/>
    <property type="project" value="UniProtKB-KW"/>
</dbReference>
<keyword evidence="3 7" id="KW-0547">Nucleotide-binding</keyword>
<dbReference type="NCBIfam" id="NF008292">
    <property type="entry name" value="PRK11072.1"/>
    <property type="match status" value="1"/>
</dbReference>
<dbReference type="EC" id="2.7.7.89" evidence="7"/>
<accession>A0ABW3LT30</accession>
<comment type="function">
    <text evidence="7">Involved in the regulation of glutamine synthetase GlnA, a key enzyme in the process to assimilate ammonia. When cellular nitrogen levels are high, the C-terminal adenylyl transferase (AT) inactivates GlnA by covalent transfer of an adenylyl group from ATP to specific tyrosine residue of GlnA, thus reducing its activity. Conversely, when nitrogen levels are low, the N-terminal adenylyl removase (AR) activates GlnA by removing the adenylyl group by phosphorolysis, increasing its activity. The regulatory region of GlnE binds the signal transduction protein PII (GlnB) which indicates the nitrogen status of the cell.</text>
</comment>
<comment type="similarity">
    <text evidence="7">Belongs to the GlnE family.</text>
</comment>
<sequence>MSLPPDDASATPSASPAVLRERIGARALATLGATSPQVELLLEDPGLRERIARVALASDFAIETLRRQPALLAHLAAADPGPWPEPELDPAQPLAWPTLLRLYRTAESTRLVWRDVLGLDDVDATLAGSTRLAESCLRLALAAVEGEFEERHGVVRDADGRAQRLVVFGLGKLGGGELNFSSDVDLVYAYPHDGESDGRRALAAEDYFARLGQRLAKLLDEATADGFCHRVDLRLRPFGNAGRVAWSFAAMDQYFQREGRDWERYAWLKARAVAGDTAAGEAWLETLRPFVYRRYLDYTALDGLRTMKAAIVAEVQRRDMADDLKRGPGGIREIEFLVQSLQLIRGGREPELRGRRLLPALRALVAAGQIAPDHGRDLEDAYRYLRRLENRVQMLRDAQTHALPADAEDRSRVALALGYDDWDALARALARCRAQVSAEFDALLVPRRGEAAPDALESYWRGLPEAGQAQVLADAGFGDAEGADASLRDFARGNGVRALSDAARKRLDRVVPALLAAAARSAQPEAALRRLLGLLQAILRRASYLALLDEQPSALARLVDVLARSALLAERIASYPLLLDELLDARVAGTMPDEAAMRAACVAAVKAQDEGDPEAALRALNEVRQALSFRIALAALDRRQPAEDSARQLAALADAVVDEVLRMAEAEVLAAHGALPGGRFAVIGYGSLGGRELGFGSDLDLVFLYDADPAAVSEGRRPLEASRWYARLAQKVVALLGAVTSAGRLYETDMRLRPDGGKSLLVSTLSSYEDYQRQRAWTWEHQALVRARPVAGDASLREAFERVRAQTLGRHRDVPALAGDVMHMRRRMRAELDRSDAARFDLKQGAGGLVDLEFLVQFGVLAQASAHAGLLQPRDTPALLDALAACGWLAPDIARSLHAAHAVLLDVGLACTLDRRPRLAAPTEAIAQARAAVDEALRACGLDFEPAAGSDA</sequence>
<evidence type="ECO:0000256" key="4">
    <source>
        <dbReference type="ARBA" id="ARBA00022840"/>
    </source>
</evidence>
<dbReference type="GO" id="GO:0008882">
    <property type="term" value="F:[glutamate-ammonia-ligase] adenylyltransferase activity"/>
    <property type="evidence" value="ECO:0007669"/>
    <property type="project" value="UniProtKB-EC"/>
</dbReference>
<dbReference type="CDD" id="cd05401">
    <property type="entry name" value="NT_GlnE_GlnD_like"/>
    <property type="match status" value="2"/>
</dbReference>
<feature type="domain" description="PII-uridylyltransferase/Glutamine-synthetase adenylyltransferase" evidence="9">
    <location>
        <begin position="305"/>
        <end position="443"/>
    </location>
</feature>
<dbReference type="InterPro" id="IPR013546">
    <property type="entry name" value="PII_UdlTrfase/GS_AdlTrfase"/>
</dbReference>
<dbReference type="Pfam" id="PF08335">
    <property type="entry name" value="GlnD_UR_UTase"/>
    <property type="match status" value="2"/>
</dbReference>
<dbReference type="InterPro" id="IPR005190">
    <property type="entry name" value="GlnE_rpt_dom"/>
</dbReference>
<protein>
    <recommendedName>
        <fullName evidence="7">Bifunctional glutamine synthetase adenylyltransferase/adenylyl-removing enzyme</fullName>
    </recommendedName>
    <alternativeName>
        <fullName evidence="7">ATP:glutamine synthetase adenylyltransferase</fullName>
    </alternativeName>
    <alternativeName>
        <fullName evidence="7">ATase</fullName>
    </alternativeName>
    <domain>
        <recommendedName>
            <fullName evidence="7">Glutamine synthetase adenylyl-L-tyrosine phosphorylase</fullName>
            <ecNumber evidence="7">2.7.7.89</ecNumber>
        </recommendedName>
        <alternativeName>
            <fullName evidence="7">Adenylyl removase</fullName>
            <shortName evidence="7">AR</shortName>
            <shortName evidence="7">AT-N</shortName>
        </alternativeName>
    </domain>
    <domain>
        <recommendedName>
            <fullName evidence="7">Glutamine synthetase adenylyl transferase</fullName>
            <ecNumber evidence="7">2.7.7.42</ecNumber>
        </recommendedName>
        <alternativeName>
            <fullName evidence="7">Adenylyl transferase</fullName>
            <shortName evidence="7">AT</shortName>
            <shortName evidence="7">AT-C</shortName>
        </alternativeName>
    </domain>
</protein>
<keyword evidence="11" id="KW-1185">Reference proteome</keyword>
<dbReference type="SUPFAM" id="SSF81593">
    <property type="entry name" value="Nucleotidyltransferase substrate binding subunit/domain"/>
    <property type="match status" value="2"/>
</dbReference>
<dbReference type="InterPro" id="IPR023057">
    <property type="entry name" value="GlnE"/>
</dbReference>
<keyword evidence="4 7" id="KW-0067">ATP-binding</keyword>
<evidence type="ECO:0000256" key="2">
    <source>
        <dbReference type="ARBA" id="ARBA00022695"/>
    </source>
</evidence>
<evidence type="ECO:0000256" key="1">
    <source>
        <dbReference type="ARBA" id="ARBA00022679"/>
    </source>
</evidence>